<dbReference type="RefSeq" id="WP_058798438.1">
    <property type="nucleotide sequence ID" value="NZ_CP013612.1"/>
</dbReference>
<reference evidence="11 12" key="1">
    <citation type="submission" date="2015-12" db="EMBL/GenBank/DDBJ databases">
        <title>Complete genome sequence of Pseudoalteromonas rubra SCSIO 6842, harboring a conjugative plasmid.</title>
        <authorList>
            <person name="Li B."/>
            <person name="Wang X."/>
        </authorList>
    </citation>
    <scope>NUCLEOTIDE SEQUENCE [LARGE SCALE GENOMIC DNA]</scope>
    <source>
        <strain evidence="11 12">SCSIO 6842</strain>
    </source>
</reference>
<name>A0A0U3GRA9_9GAMM</name>
<accession>A0A0U3GRA9</accession>
<evidence type="ECO:0000256" key="6">
    <source>
        <dbReference type="ARBA" id="ARBA00022679"/>
    </source>
</evidence>
<dbReference type="PANTHER" id="PTHR32438">
    <property type="entry name" value="4-ALPHA-GLUCANOTRANSFERASE DPE1, CHLOROPLASTIC/AMYLOPLASTIC"/>
    <property type="match status" value="1"/>
</dbReference>
<proteinExistence type="inferred from homology"/>
<gene>
    <name evidence="11" type="ORF">AT705_21740</name>
</gene>
<dbReference type="NCBIfam" id="TIGR00217">
    <property type="entry name" value="malQ"/>
    <property type="match status" value="1"/>
</dbReference>
<keyword evidence="7 10" id="KW-0119">Carbohydrate metabolism</keyword>
<dbReference type="GO" id="GO:0005975">
    <property type="term" value="P:carbohydrate metabolic process"/>
    <property type="evidence" value="ECO:0007669"/>
    <property type="project" value="InterPro"/>
</dbReference>
<keyword evidence="6 10" id="KW-0808">Transferase</keyword>
<keyword evidence="5 10" id="KW-0328">Glycosyltransferase</keyword>
<dbReference type="Proteomes" id="UP000069015">
    <property type="component" value="Chromosome 2"/>
</dbReference>
<dbReference type="AlphaFoldDB" id="A0A0U3GRA9"/>
<evidence type="ECO:0000256" key="9">
    <source>
        <dbReference type="ARBA" id="ARBA00031501"/>
    </source>
</evidence>
<evidence type="ECO:0000256" key="1">
    <source>
        <dbReference type="ARBA" id="ARBA00000439"/>
    </source>
</evidence>
<comment type="catalytic activity">
    <reaction evidence="1 10">
        <text>Transfers a segment of a (1-&gt;4)-alpha-D-glucan to a new position in an acceptor, which may be glucose or a (1-&gt;4)-alpha-D-glucan.</text>
        <dbReference type="EC" id="2.4.1.25"/>
    </reaction>
</comment>
<evidence type="ECO:0000313" key="11">
    <source>
        <dbReference type="EMBL" id="ALU45563.1"/>
    </source>
</evidence>
<evidence type="ECO:0000256" key="2">
    <source>
        <dbReference type="ARBA" id="ARBA00005684"/>
    </source>
</evidence>
<dbReference type="EMBL" id="CP013612">
    <property type="protein sequence ID" value="ALU45563.1"/>
    <property type="molecule type" value="Genomic_DNA"/>
</dbReference>
<evidence type="ECO:0000256" key="10">
    <source>
        <dbReference type="RuleBase" id="RU361207"/>
    </source>
</evidence>
<dbReference type="Gene3D" id="3.20.20.80">
    <property type="entry name" value="Glycosidases"/>
    <property type="match status" value="2"/>
</dbReference>
<sequence length="660" mass="74652">MQGLEQLFYLHGIGFDYTKYNGEHVYFDHATRVSALRCCGVDTGHSSGIAELNFALDIKRWFDVVGEVVLADAHSGGFSLKIPESARNASVVIQIPDLSICHSCALSEAEVVGDYHYNGETYLDVKIEIGALPVGYHKTQIEGPFETKITELWSVPERCYALDQEQLKRTGLSLQLYTLRSDRNHGVGDFRDLYQLLRGAAAKHCDFVLLNPLHLLFESEPERASPYSPSHRCLINPLYIALDWAVEMFRDHYQVNVSDACCPAPLDSQAQYIDYSAVAEVKYAIFTQLYYECIDMPDVREAVRAFKNNRMHDLNVSALTDREWFLQWLAHQQLQACQQHATQAGMAIGLINDLAVGCAKGGYEFAENASLFAFGADVGAPPDPWAETGQNWGLPALNPIKIQKQNYAYFRSLVRSNMASFGALRIDHVMAIRRLWWCFESQGKPDGCYVYYPFEHLLAILKIESHLNRAMVIGEDLGIVPPEVSSAMSEANLYGNILMYFAKDQQGHFKPSEQYRADTLLMVANHDVAPFNAWWTHNDILIRKDYQLCSEQEATQMSMAREDDKASLLAWLGINDTFASQQHSDIHSIYGALLKKLAASPSKLLAIQLDDLEQQPLPVNIPGTDREYPNWRRRLATPAEQTLEQNRHLMAEIKRIREQA</sequence>
<organism evidence="11 12">
    <name type="scientific">Pseudoalteromonas rubra</name>
    <dbReference type="NCBI Taxonomy" id="43658"/>
    <lineage>
        <taxon>Bacteria</taxon>
        <taxon>Pseudomonadati</taxon>
        <taxon>Pseudomonadota</taxon>
        <taxon>Gammaproteobacteria</taxon>
        <taxon>Alteromonadales</taxon>
        <taxon>Pseudoalteromonadaceae</taxon>
        <taxon>Pseudoalteromonas</taxon>
    </lineage>
</organism>
<evidence type="ECO:0000256" key="7">
    <source>
        <dbReference type="ARBA" id="ARBA00023277"/>
    </source>
</evidence>
<evidence type="ECO:0000256" key="8">
    <source>
        <dbReference type="ARBA" id="ARBA00031423"/>
    </source>
</evidence>
<dbReference type="SUPFAM" id="SSF51445">
    <property type="entry name" value="(Trans)glycosidases"/>
    <property type="match status" value="1"/>
</dbReference>
<dbReference type="Pfam" id="PF02446">
    <property type="entry name" value="Glyco_hydro_77"/>
    <property type="match status" value="2"/>
</dbReference>
<protein>
    <recommendedName>
        <fullName evidence="4 10">4-alpha-glucanotransferase</fullName>
        <ecNumber evidence="3 10">2.4.1.25</ecNumber>
    </recommendedName>
    <alternativeName>
        <fullName evidence="8 10">Amylomaltase</fullName>
    </alternativeName>
    <alternativeName>
        <fullName evidence="9 10">Disproportionating enzyme</fullName>
    </alternativeName>
</protein>
<dbReference type="KEGG" id="prr:AT705_21740"/>
<dbReference type="GO" id="GO:0004134">
    <property type="term" value="F:4-alpha-glucanotransferase activity"/>
    <property type="evidence" value="ECO:0007669"/>
    <property type="project" value="UniProtKB-EC"/>
</dbReference>
<dbReference type="EC" id="2.4.1.25" evidence="3 10"/>
<evidence type="ECO:0000313" key="12">
    <source>
        <dbReference type="Proteomes" id="UP000069015"/>
    </source>
</evidence>
<dbReference type="PANTHER" id="PTHR32438:SF5">
    <property type="entry name" value="4-ALPHA-GLUCANOTRANSFERASE DPE1, CHLOROPLASTIC_AMYLOPLASTIC"/>
    <property type="match status" value="1"/>
</dbReference>
<comment type="similarity">
    <text evidence="2 10">Belongs to the disproportionating enzyme family.</text>
</comment>
<dbReference type="InterPro" id="IPR003385">
    <property type="entry name" value="Glyco_hydro_77"/>
</dbReference>
<evidence type="ECO:0000256" key="5">
    <source>
        <dbReference type="ARBA" id="ARBA00022676"/>
    </source>
</evidence>
<evidence type="ECO:0000256" key="4">
    <source>
        <dbReference type="ARBA" id="ARBA00020295"/>
    </source>
</evidence>
<dbReference type="InterPro" id="IPR017853">
    <property type="entry name" value="GH"/>
</dbReference>
<evidence type="ECO:0000256" key="3">
    <source>
        <dbReference type="ARBA" id="ARBA00012560"/>
    </source>
</evidence>